<proteinExistence type="predicted"/>
<comment type="caution">
    <text evidence="3">The sequence shown here is derived from an EMBL/GenBank/DDBJ whole genome shotgun (WGS) entry which is preliminary data.</text>
</comment>
<dbReference type="Gene3D" id="3.30.70.1450">
    <property type="entry name" value="Regulator of K+ conductance, C-terminal domain"/>
    <property type="match status" value="1"/>
</dbReference>
<dbReference type="PANTHER" id="PTHR43833:SF9">
    <property type="entry name" value="POTASSIUM CHANNEL PROTEIN YUGO-RELATED"/>
    <property type="match status" value="1"/>
</dbReference>
<feature type="domain" description="RCK N-terminal" evidence="1">
    <location>
        <begin position="5"/>
        <end position="122"/>
    </location>
</feature>
<dbReference type="InterPro" id="IPR006037">
    <property type="entry name" value="RCK_C"/>
</dbReference>
<dbReference type="Proteomes" id="UP000886339">
    <property type="component" value="Unassembled WGS sequence"/>
</dbReference>
<dbReference type="SUPFAM" id="SSF116726">
    <property type="entry name" value="TrkA C-terminal domain-like"/>
    <property type="match status" value="1"/>
</dbReference>
<dbReference type="Pfam" id="PF02080">
    <property type="entry name" value="TrkA_C"/>
    <property type="match status" value="1"/>
</dbReference>
<evidence type="ECO:0000259" key="1">
    <source>
        <dbReference type="PROSITE" id="PS51201"/>
    </source>
</evidence>
<gene>
    <name evidence="3" type="ORF">ENJ12_11505</name>
</gene>
<dbReference type="InterPro" id="IPR050721">
    <property type="entry name" value="Trk_Ktr_HKT_K-transport"/>
</dbReference>
<dbReference type="InterPro" id="IPR003148">
    <property type="entry name" value="RCK_N"/>
</dbReference>
<protein>
    <submittedName>
        <fullName evidence="3">TrkA family potassium uptake protein</fullName>
    </submittedName>
</protein>
<sequence>MRSTPKKVVVVGSCPVGMEVARQLMERGESVKMVDDLKTDVEKARTRGFNVEQINLQDDDALRRVGIGDGADILFALLDDDASNVFLLISARAIAPNLPIVSISGVRDTIVRLYAAGATKVIDPYRISGYKIYEHMHRSLIAETLDRTVFGRGDLDIAEIHVTEKSFLHGKYLDELSLSDRYNLIVLGVVDREYGDNLIFATDPKRHKLDGGDVLVVIGPEDAFAQFQHDIETEENFPGDAHS</sequence>
<dbReference type="InterPro" id="IPR036721">
    <property type="entry name" value="RCK_C_sf"/>
</dbReference>
<dbReference type="EMBL" id="DRLF01000396">
    <property type="protein sequence ID" value="HEC07474.1"/>
    <property type="molecule type" value="Genomic_DNA"/>
</dbReference>
<reference evidence="3" key="1">
    <citation type="journal article" date="2020" name="mSystems">
        <title>Genome- and Community-Level Interaction Insights into Carbon Utilization and Element Cycling Functions of Hydrothermarchaeota in Hydrothermal Sediment.</title>
        <authorList>
            <person name="Zhou Z."/>
            <person name="Liu Y."/>
            <person name="Xu W."/>
            <person name="Pan J."/>
            <person name="Luo Z.H."/>
            <person name="Li M."/>
        </authorList>
    </citation>
    <scope>NUCLEOTIDE SEQUENCE [LARGE SCALE GENOMIC DNA]</scope>
    <source>
        <strain evidence="3">HyVt-458</strain>
    </source>
</reference>
<dbReference type="InterPro" id="IPR036291">
    <property type="entry name" value="NAD(P)-bd_dom_sf"/>
</dbReference>
<dbReference type="PROSITE" id="PS51201">
    <property type="entry name" value="RCK_N"/>
    <property type="match status" value="1"/>
</dbReference>
<dbReference type="GO" id="GO:0008324">
    <property type="term" value="F:monoatomic cation transmembrane transporter activity"/>
    <property type="evidence" value="ECO:0007669"/>
    <property type="project" value="InterPro"/>
</dbReference>
<dbReference type="SUPFAM" id="SSF51735">
    <property type="entry name" value="NAD(P)-binding Rossmann-fold domains"/>
    <property type="match status" value="1"/>
</dbReference>
<evidence type="ECO:0000259" key="2">
    <source>
        <dbReference type="PROSITE" id="PS51202"/>
    </source>
</evidence>
<dbReference type="Gene3D" id="3.40.50.720">
    <property type="entry name" value="NAD(P)-binding Rossmann-like Domain"/>
    <property type="match status" value="1"/>
</dbReference>
<dbReference type="Pfam" id="PF02254">
    <property type="entry name" value="TrkA_N"/>
    <property type="match status" value="1"/>
</dbReference>
<dbReference type="AlphaFoldDB" id="A0A831WDS6"/>
<accession>A0A831WDS6</accession>
<evidence type="ECO:0000313" key="3">
    <source>
        <dbReference type="EMBL" id="HEC07474.1"/>
    </source>
</evidence>
<dbReference type="GO" id="GO:0006813">
    <property type="term" value="P:potassium ion transport"/>
    <property type="evidence" value="ECO:0007669"/>
    <property type="project" value="InterPro"/>
</dbReference>
<feature type="domain" description="RCK C-terminal" evidence="2">
    <location>
        <begin position="145"/>
        <end position="233"/>
    </location>
</feature>
<dbReference type="PANTHER" id="PTHR43833">
    <property type="entry name" value="POTASSIUM CHANNEL PROTEIN 2-RELATED-RELATED"/>
    <property type="match status" value="1"/>
</dbReference>
<name>A0A831WDS6_9GAMM</name>
<organism evidence="3">
    <name type="scientific">Thiolapillus brandeum</name>
    <dbReference type="NCBI Taxonomy" id="1076588"/>
    <lineage>
        <taxon>Bacteria</taxon>
        <taxon>Pseudomonadati</taxon>
        <taxon>Pseudomonadota</taxon>
        <taxon>Gammaproteobacteria</taxon>
        <taxon>Chromatiales</taxon>
        <taxon>Sedimenticolaceae</taxon>
        <taxon>Thiolapillus</taxon>
    </lineage>
</organism>
<dbReference type="PROSITE" id="PS51202">
    <property type="entry name" value="RCK_C"/>
    <property type="match status" value="1"/>
</dbReference>